<protein>
    <submittedName>
        <fullName evidence="2">Uncharacterized protein</fullName>
    </submittedName>
</protein>
<name>A0A4Y2ITE7_ARAVE</name>
<feature type="compositionally biased region" description="Polar residues" evidence="1">
    <location>
        <begin position="16"/>
        <end position="28"/>
    </location>
</feature>
<dbReference type="EMBL" id="BGPR01002920">
    <property type="protein sequence ID" value="GBM81057.1"/>
    <property type="molecule type" value="Genomic_DNA"/>
</dbReference>
<gene>
    <name evidence="2" type="ORF">AVEN_107855_1</name>
</gene>
<accession>A0A4Y2ITE7</accession>
<feature type="region of interest" description="Disordered" evidence="1">
    <location>
        <begin position="1"/>
        <end position="29"/>
    </location>
</feature>
<dbReference type="Proteomes" id="UP000499080">
    <property type="component" value="Unassembled WGS sequence"/>
</dbReference>
<evidence type="ECO:0000256" key="1">
    <source>
        <dbReference type="SAM" id="MobiDB-lite"/>
    </source>
</evidence>
<feature type="compositionally biased region" description="Basic and acidic residues" evidence="1">
    <location>
        <begin position="1"/>
        <end position="12"/>
    </location>
</feature>
<reference evidence="2 3" key="1">
    <citation type="journal article" date="2019" name="Sci. Rep.">
        <title>Orb-weaving spider Araneus ventricosus genome elucidates the spidroin gene catalogue.</title>
        <authorList>
            <person name="Kono N."/>
            <person name="Nakamura H."/>
            <person name="Ohtoshi R."/>
            <person name="Moran D.A.P."/>
            <person name="Shinohara A."/>
            <person name="Yoshida Y."/>
            <person name="Fujiwara M."/>
            <person name="Mori M."/>
            <person name="Tomita M."/>
            <person name="Arakawa K."/>
        </authorList>
    </citation>
    <scope>NUCLEOTIDE SEQUENCE [LARGE SCALE GENOMIC DNA]</scope>
</reference>
<dbReference type="AlphaFoldDB" id="A0A4Y2ITE7"/>
<proteinExistence type="predicted"/>
<evidence type="ECO:0000313" key="2">
    <source>
        <dbReference type="EMBL" id="GBM81057.1"/>
    </source>
</evidence>
<comment type="caution">
    <text evidence="2">The sequence shown here is derived from an EMBL/GenBank/DDBJ whole genome shotgun (WGS) entry which is preliminary data.</text>
</comment>
<keyword evidence="3" id="KW-1185">Reference proteome</keyword>
<sequence>MKSLGSHRDCGLRDSCQVTNDRNTNEDGNNVFHLQETLQVNEYLERGNEKVREEEKIKGLTERGRISNNRLNEHSIYGKQAAFCYQKNVWPTFYNLVYEVYRETMYNREKLDLEN</sequence>
<organism evidence="2 3">
    <name type="scientific">Araneus ventricosus</name>
    <name type="common">Orbweaver spider</name>
    <name type="synonym">Epeira ventricosa</name>
    <dbReference type="NCBI Taxonomy" id="182803"/>
    <lineage>
        <taxon>Eukaryota</taxon>
        <taxon>Metazoa</taxon>
        <taxon>Ecdysozoa</taxon>
        <taxon>Arthropoda</taxon>
        <taxon>Chelicerata</taxon>
        <taxon>Arachnida</taxon>
        <taxon>Araneae</taxon>
        <taxon>Araneomorphae</taxon>
        <taxon>Entelegynae</taxon>
        <taxon>Araneoidea</taxon>
        <taxon>Araneidae</taxon>
        <taxon>Araneus</taxon>
    </lineage>
</organism>
<evidence type="ECO:0000313" key="3">
    <source>
        <dbReference type="Proteomes" id="UP000499080"/>
    </source>
</evidence>